<accession>A0ABR3GDI1</accession>
<proteinExistence type="inferred from homology"/>
<dbReference type="InterPro" id="IPR043129">
    <property type="entry name" value="ATPase_NBD"/>
</dbReference>
<keyword evidence="4 7" id="KW-0418">Kinase</keyword>
<dbReference type="CDD" id="cd07776">
    <property type="entry name" value="ASKHA_NBD_FGGY_SpXK-like"/>
    <property type="match status" value="1"/>
</dbReference>
<dbReference type="PANTHER" id="PTHR10196:SF57">
    <property type="entry name" value="XYLULOSE KINASE"/>
    <property type="match status" value="1"/>
</dbReference>
<dbReference type="InterPro" id="IPR018484">
    <property type="entry name" value="FGGY_N"/>
</dbReference>
<keyword evidence="7" id="KW-0119">Carbohydrate metabolism</keyword>
<dbReference type="EC" id="2.7.1.17" evidence="7"/>
<keyword evidence="2 7" id="KW-0859">Xylose metabolism</keyword>
<dbReference type="Proteomes" id="UP001447188">
    <property type="component" value="Unassembled WGS sequence"/>
</dbReference>
<evidence type="ECO:0000259" key="9">
    <source>
        <dbReference type="Pfam" id="PF02782"/>
    </source>
</evidence>
<feature type="domain" description="Carbohydrate kinase FGGY N-terminal" evidence="8">
    <location>
        <begin position="135"/>
        <end position="289"/>
    </location>
</feature>
<keyword evidence="7" id="KW-0067">ATP-binding</keyword>
<dbReference type="PANTHER" id="PTHR10196">
    <property type="entry name" value="SUGAR KINASE"/>
    <property type="match status" value="1"/>
</dbReference>
<evidence type="ECO:0000256" key="3">
    <source>
        <dbReference type="ARBA" id="ARBA00022679"/>
    </source>
</evidence>
<evidence type="ECO:0000313" key="10">
    <source>
        <dbReference type="EMBL" id="KAL0633835.1"/>
    </source>
</evidence>
<keyword evidence="11" id="KW-1185">Reference proteome</keyword>
<comment type="function">
    <text evidence="5 7">Highly specific D-xylulose kinase which participates in the catabolism of xylose. Xylose is a major component of hemicelluloses such as xylan. Most fungi utilize D-xylose via three enzymatic reactions, xylose reductase (XR), xylitol dehydrogenase (XDH), and xylulokinase, to form xylulose 5-phosphate, which enters pentose phosphate pathway.</text>
</comment>
<comment type="similarity">
    <text evidence="1 7">Belongs to the FGGY kinase family.</text>
</comment>
<comment type="catalytic activity">
    <reaction evidence="6 7">
        <text>D-xylulose + ATP = D-xylulose 5-phosphate + ADP + H(+)</text>
        <dbReference type="Rhea" id="RHEA:10964"/>
        <dbReference type="ChEBI" id="CHEBI:15378"/>
        <dbReference type="ChEBI" id="CHEBI:17140"/>
        <dbReference type="ChEBI" id="CHEBI:30616"/>
        <dbReference type="ChEBI" id="CHEBI:57737"/>
        <dbReference type="ChEBI" id="CHEBI:456216"/>
        <dbReference type="EC" id="2.7.1.17"/>
    </reaction>
</comment>
<evidence type="ECO:0000259" key="8">
    <source>
        <dbReference type="Pfam" id="PF00370"/>
    </source>
</evidence>
<dbReference type="InterPro" id="IPR018485">
    <property type="entry name" value="FGGY_C"/>
</dbReference>
<feature type="domain" description="Carbohydrate kinase FGGY C-terminal" evidence="9">
    <location>
        <begin position="303"/>
        <end position="518"/>
    </location>
</feature>
<evidence type="ECO:0000256" key="7">
    <source>
        <dbReference type="RuleBase" id="RU367058"/>
    </source>
</evidence>
<reference evidence="10 11" key="1">
    <citation type="submission" date="2024-02" db="EMBL/GenBank/DDBJ databases">
        <title>Discinaceae phylogenomics.</title>
        <authorList>
            <person name="Dirks A.C."/>
            <person name="James T.Y."/>
        </authorList>
    </citation>
    <scope>NUCLEOTIDE SEQUENCE [LARGE SCALE GENOMIC DNA]</scope>
    <source>
        <strain evidence="10 11">ACD0624</strain>
    </source>
</reference>
<evidence type="ECO:0000256" key="2">
    <source>
        <dbReference type="ARBA" id="ARBA00022629"/>
    </source>
</evidence>
<evidence type="ECO:0000313" key="11">
    <source>
        <dbReference type="Proteomes" id="UP001447188"/>
    </source>
</evidence>
<keyword evidence="7" id="KW-0547">Nucleotide-binding</keyword>
<gene>
    <name evidence="10" type="ORF">Q9L58_007268</name>
</gene>
<sequence>MAVAPLYMGFDLSTQQLKALVCSIDLELQHEEIITFDTDLSHYNIKKGVHTNDTENEVYAPVAMWIEALDLILTRMQGKAFDFSRIKGISGAGQQHGSVYWSSKAEEILGSLDTNKSLVEQLSPTAFSHPWSPNWQDHSTQAECDTFEEAIGGGDALARLTGSKAHHRFTGPQILRFHRRLPKVYEKTARISLVSSFLCSLFLGRIAPLDISDVCGMNLWDIGNGVWDETLLSTTTEGEKGGAEGLKKRLGSVEIEHGKHLGRISSWFVKRFGFNPGCTITPFTGDNPSTILALPLRPLDVIVSLGTSTTLLMSTPTYFPSPSYHMFNHPTTKGLYMFMLCYCNGSLAREKVRDDINKALGTSSADPWEAFNKTALSTPPLGKKSASDPAKLGIYFPIPEIVPNARAGLWRYEKSTDGTLVEVSAGKGWNIPFDDARAILESQALSMRMRSLPLLTPNPMVNGNKEQPRRVYVVGGASRNQAIAEVIGEVLGGVEGVYRLDIGSNACALGAAYYATWALEKKKGEGFEDFVGARWKEEGKINKIAGGYKAGVWEAYGDVLETFREAEKRIIGGGK</sequence>
<comment type="caution">
    <text evidence="10">The sequence shown here is derived from an EMBL/GenBank/DDBJ whole genome shotgun (WGS) entry which is preliminary data.</text>
</comment>
<dbReference type="EMBL" id="JBBBZM010000112">
    <property type="protein sequence ID" value="KAL0633835.1"/>
    <property type="molecule type" value="Genomic_DNA"/>
</dbReference>
<keyword evidence="3 7" id="KW-0808">Transferase</keyword>
<dbReference type="Pfam" id="PF02782">
    <property type="entry name" value="FGGY_C"/>
    <property type="match status" value="1"/>
</dbReference>
<evidence type="ECO:0000256" key="6">
    <source>
        <dbReference type="ARBA" id="ARBA00048885"/>
    </source>
</evidence>
<dbReference type="Pfam" id="PF00370">
    <property type="entry name" value="FGGY_N"/>
    <property type="match status" value="1"/>
</dbReference>
<dbReference type="SUPFAM" id="SSF53067">
    <property type="entry name" value="Actin-like ATPase domain"/>
    <property type="match status" value="2"/>
</dbReference>
<protein>
    <recommendedName>
        <fullName evidence="7">Xylulose kinase</fullName>
        <ecNumber evidence="7">2.7.1.17</ecNumber>
    </recommendedName>
</protein>
<evidence type="ECO:0000256" key="1">
    <source>
        <dbReference type="ARBA" id="ARBA00009156"/>
    </source>
</evidence>
<evidence type="ECO:0000256" key="4">
    <source>
        <dbReference type="ARBA" id="ARBA00022777"/>
    </source>
</evidence>
<dbReference type="InterPro" id="IPR042024">
    <property type="entry name" value="D-XK_euk"/>
</dbReference>
<name>A0ABR3GDI1_9PEZI</name>
<organism evidence="10 11">
    <name type="scientific">Discina gigas</name>
    <dbReference type="NCBI Taxonomy" id="1032678"/>
    <lineage>
        <taxon>Eukaryota</taxon>
        <taxon>Fungi</taxon>
        <taxon>Dikarya</taxon>
        <taxon>Ascomycota</taxon>
        <taxon>Pezizomycotina</taxon>
        <taxon>Pezizomycetes</taxon>
        <taxon>Pezizales</taxon>
        <taxon>Discinaceae</taxon>
        <taxon>Discina</taxon>
    </lineage>
</organism>
<evidence type="ECO:0000256" key="5">
    <source>
        <dbReference type="ARBA" id="ARBA00025184"/>
    </source>
</evidence>
<dbReference type="Gene3D" id="3.30.420.40">
    <property type="match status" value="2"/>
</dbReference>